<dbReference type="eggNOG" id="ENOG502S95T">
    <property type="taxonomic scope" value="Eukaryota"/>
</dbReference>
<evidence type="ECO:0000313" key="3">
    <source>
        <dbReference type="RefSeq" id="XP_058986861.1"/>
    </source>
</evidence>
<dbReference type="VEuPathDB" id="VectorBase:MDOA000822"/>
<protein>
    <submittedName>
        <fullName evidence="3">Uncharacterized protein LOC101899460 isoform X1</fullName>
    </submittedName>
</protein>
<gene>
    <name evidence="1" type="primary">101899460</name>
    <name evidence="3" type="synonym">LOC101899460</name>
</gene>
<evidence type="ECO:0000313" key="1">
    <source>
        <dbReference type="EnsemblMetazoa" id="MDOA000822-PA"/>
    </source>
</evidence>
<organism evidence="1">
    <name type="scientific">Musca domestica</name>
    <name type="common">House fly</name>
    <dbReference type="NCBI Taxonomy" id="7370"/>
    <lineage>
        <taxon>Eukaryota</taxon>
        <taxon>Metazoa</taxon>
        <taxon>Ecdysozoa</taxon>
        <taxon>Arthropoda</taxon>
        <taxon>Hexapoda</taxon>
        <taxon>Insecta</taxon>
        <taxon>Pterygota</taxon>
        <taxon>Neoptera</taxon>
        <taxon>Endopterygota</taxon>
        <taxon>Diptera</taxon>
        <taxon>Brachycera</taxon>
        <taxon>Muscomorpha</taxon>
        <taxon>Muscoidea</taxon>
        <taxon>Muscidae</taxon>
        <taxon>Musca</taxon>
    </lineage>
</organism>
<dbReference type="AlphaFoldDB" id="A0A1I8M3C3"/>
<name>A0A1I8M3C3_MUSDO</name>
<accession>A0A1I8M3C3</accession>
<evidence type="ECO:0000313" key="2">
    <source>
        <dbReference type="Proteomes" id="UP001652621"/>
    </source>
</evidence>
<dbReference type="VEuPathDB" id="VectorBase:MDOMA2_016597"/>
<dbReference type="Proteomes" id="UP001652621">
    <property type="component" value="Unplaced"/>
</dbReference>
<dbReference type="RefSeq" id="XP_058986861.1">
    <property type="nucleotide sequence ID" value="XM_059130878.1"/>
</dbReference>
<dbReference type="OrthoDB" id="7697912at2759"/>
<dbReference type="EnsemblMetazoa" id="MDOA000822-RA">
    <property type="protein sequence ID" value="MDOA000822-PA"/>
    <property type="gene ID" value="MDOA000822"/>
</dbReference>
<proteinExistence type="predicted"/>
<reference evidence="3" key="2">
    <citation type="submission" date="2025-05" db="UniProtKB">
        <authorList>
            <consortium name="RefSeq"/>
        </authorList>
    </citation>
    <scope>IDENTIFICATION</scope>
    <source>
        <strain evidence="3">Aabys</strain>
        <tissue evidence="3">Whole body</tissue>
    </source>
</reference>
<reference evidence="1" key="1">
    <citation type="submission" date="2020-05" db="UniProtKB">
        <authorList>
            <consortium name="EnsemblMetazoa"/>
        </authorList>
    </citation>
    <scope>IDENTIFICATION</scope>
    <source>
        <strain evidence="1">Aabys</strain>
    </source>
</reference>
<keyword evidence="2" id="KW-1185">Reference proteome</keyword>
<sequence length="341" mass="35925">MVNLENTIHWINNNELVKKILKEGKKNLKKLITFKDGKVGVNFFGYHAEAGLGGQNSGNGLAGGLHASAGTPWGQNAAAGLGGNVNGRAAGGLYAGAQALPDVGASAVLGGDTSKGGYGASEAYVPGKVSHRSHNVQFEQATQAVLTNEVPVTDGPNVIQKVKSKRYRGDAAHQTVLRQRLHQRHPHPHQQRKLQRRLNNAHQERQRSKTIVRTVEQVNVAASDQQTDNHGEQLPYQAGNSEKHIRTHKHKLIATTSADVSAAPAPPAPVKVVSEPAPVNYVPVPGPVGHSEASADGYIGVTKSGNVVPAALQIPIGILQSLQQSLGGLGGSSSLSVSKYH</sequence>